<sequence length="121" mass="13754">MKCDVCTLKPVSSLYEETGFFVLIAIARWRRTSGVCPRHPTISILKSYIKRLEISNCSCNDKARFAATLLKIAEVLIKNRYFKNARSQASQTGTNEPCCLKSGGNLSHFAYFMLNLLLFFY</sequence>
<organism evidence="1">
    <name type="scientific">Kuenenia stuttgartiensis</name>
    <dbReference type="NCBI Taxonomy" id="174633"/>
    <lineage>
        <taxon>Bacteria</taxon>
        <taxon>Pseudomonadati</taxon>
        <taxon>Planctomycetota</taxon>
        <taxon>Candidatus Brocadiia</taxon>
        <taxon>Candidatus Brocadiales</taxon>
        <taxon>Candidatus Brocadiaceae</taxon>
        <taxon>Candidatus Kuenenia</taxon>
    </lineage>
</organism>
<protein>
    <submittedName>
        <fullName evidence="1">Uncharacterized protein</fullName>
    </submittedName>
</protein>
<reference evidence="1" key="2">
    <citation type="submission" date="2006-01" db="EMBL/GenBank/DDBJ databases">
        <authorList>
            <person name="Genoscope"/>
        </authorList>
    </citation>
    <scope>NUCLEOTIDE SEQUENCE</scope>
</reference>
<reference evidence="1" key="1">
    <citation type="journal article" date="2006" name="Nature">
        <title>Deciphering the evolution and metabolism of an anammox bacterium from a community genome.</title>
        <authorList>
            <person name="Strous M."/>
            <person name="Pelletier E."/>
            <person name="Mangenot S."/>
            <person name="Rattei T."/>
            <person name="Lehner A."/>
            <person name="Taylor M.W."/>
            <person name="Horn M."/>
            <person name="Daims H."/>
            <person name="Bartol-Mavel D."/>
            <person name="Wincker P."/>
            <person name="Barbe V."/>
            <person name="Fonknechten N."/>
            <person name="Vallenet D."/>
            <person name="Segurens B."/>
            <person name="Schenowitz-Truong C."/>
            <person name="Medigue C."/>
            <person name="Collingro A."/>
            <person name="Snel B."/>
            <person name="Dutilh B.E."/>
            <person name="OpDenCamp H.J.M."/>
            <person name="vanDerDrift C."/>
            <person name="Cirpus I."/>
            <person name="vanDePas-Schoonen K.T."/>
            <person name="Harhangi H.R."/>
            <person name="vanNiftrik L."/>
            <person name="Schmid M."/>
            <person name="Keltjens J."/>
            <person name="vanDeVossenberg J."/>
            <person name="Kartal B."/>
            <person name="Meier H."/>
            <person name="Frishman D."/>
            <person name="Huynen M.A."/>
            <person name="Mewes H."/>
            <person name="Weissenbach J."/>
            <person name="Jetten M.S.M."/>
            <person name="Wagner M."/>
            <person name="LePaslier D."/>
        </authorList>
    </citation>
    <scope>NUCLEOTIDE SEQUENCE</scope>
</reference>
<evidence type="ECO:0000313" key="1">
    <source>
        <dbReference type="EMBL" id="CAJ74716.1"/>
    </source>
</evidence>
<dbReference type="AlphaFoldDB" id="Q1Q3X9"/>
<accession>Q1Q3X9</accession>
<proteinExistence type="predicted"/>
<name>Q1Q3X9_KUEST</name>
<gene>
    <name evidence="1" type="ORF">kuste3953</name>
</gene>
<dbReference type="EMBL" id="CT573071">
    <property type="protein sequence ID" value="CAJ74716.1"/>
    <property type="molecule type" value="Genomic_DNA"/>
</dbReference>